<name>E0U7I3_GLOV7</name>
<gene>
    <name evidence="2" type="ordered locus">Cyan7822_1690</name>
</gene>
<evidence type="ECO:0000313" key="3">
    <source>
        <dbReference type="Proteomes" id="UP000008206"/>
    </source>
</evidence>
<reference evidence="3" key="1">
    <citation type="journal article" date="2011" name="MBio">
        <title>Novel metabolic attributes of the genus Cyanothece, comprising a group of unicellular nitrogen-fixing Cyanobacteria.</title>
        <authorList>
            <person name="Bandyopadhyay A."/>
            <person name="Elvitigala T."/>
            <person name="Welsh E."/>
            <person name="Stockel J."/>
            <person name="Liberton M."/>
            <person name="Min H."/>
            <person name="Sherman L.A."/>
            <person name="Pakrasi H.B."/>
        </authorList>
    </citation>
    <scope>NUCLEOTIDE SEQUENCE [LARGE SCALE GENOMIC DNA]</scope>
    <source>
        <strain evidence="3">PCC 7822</strain>
    </source>
</reference>
<dbReference type="RefSeq" id="WP_013321786.1">
    <property type="nucleotide sequence ID" value="NC_014501.1"/>
</dbReference>
<proteinExistence type="predicted"/>
<dbReference type="OrthoDB" id="9951920at2"/>
<keyword evidence="3" id="KW-1185">Reference proteome</keyword>
<keyword evidence="1" id="KW-0812">Transmembrane</keyword>
<dbReference type="AlphaFoldDB" id="E0U7I3"/>
<feature type="transmembrane region" description="Helical" evidence="1">
    <location>
        <begin position="6"/>
        <end position="25"/>
    </location>
</feature>
<keyword evidence="1" id="KW-0472">Membrane</keyword>
<sequence length="66" mass="7644">MKDKTLQPLVWLGNIFIISLLLYMVKSSLRIDINPNCHAEEWIFGSCKSQAVENENRINLVEDSHQ</sequence>
<dbReference type="KEGG" id="cyj:Cyan7822_1690"/>
<accession>E0U7I3</accession>
<dbReference type="EMBL" id="CP002198">
    <property type="protein sequence ID" value="ADN13679.1"/>
    <property type="molecule type" value="Genomic_DNA"/>
</dbReference>
<dbReference type="Proteomes" id="UP000008206">
    <property type="component" value="Chromosome"/>
</dbReference>
<evidence type="ECO:0000256" key="1">
    <source>
        <dbReference type="SAM" id="Phobius"/>
    </source>
</evidence>
<keyword evidence="1" id="KW-1133">Transmembrane helix</keyword>
<evidence type="ECO:0000313" key="2">
    <source>
        <dbReference type="EMBL" id="ADN13679.1"/>
    </source>
</evidence>
<dbReference type="HOGENOM" id="CLU_205767_0_0_3"/>
<organism evidence="2 3">
    <name type="scientific">Gloeothece verrucosa (strain PCC 7822)</name>
    <name type="common">Cyanothece sp. (strain PCC 7822)</name>
    <dbReference type="NCBI Taxonomy" id="497965"/>
    <lineage>
        <taxon>Bacteria</taxon>
        <taxon>Bacillati</taxon>
        <taxon>Cyanobacteriota</taxon>
        <taxon>Cyanophyceae</taxon>
        <taxon>Oscillatoriophycideae</taxon>
        <taxon>Chroococcales</taxon>
        <taxon>Aphanothecaceae</taxon>
        <taxon>Gloeothece</taxon>
        <taxon>Gloeothece verrucosa</taxon>
    </lineage>
</organism>
<protein>
    <submittedName>
        <fullName evidence="2">Uncharacterized protein</fullName>
    </submittedName>
</protein>